<feature type="region of interest" description="Disordered" evidence="1">
    <location>
        <begin position="1"/>
        <end position="22"/>
    </location>
</feature>
<accession>A0AAV7PTY0</accession>
<dbReference type="Proteomes" id="UP001066276">
    <property type="component" value="Chromosome 7"/>
</dbReference>
<dbReference type="EMBL" id="JANPWB010000011">
    <property type="protein sequence ID" value="KAJ1131766.1"/>
    <property type="molecule type" value="Genomic_DNA"/>
</dbReference>
<proteinExistence type="predicted"/>
<gene>
    <name evidence="2" type="ORF">NDU88_010099</name>
</gene>
<dbReference type="AlphaFoldDB" id="A0AAV7PTY0"/>
<evidence type="ECO:0000313" key="3">
    <source>
        <dbReference type="Proteomes" id="UP001066276"/>
    </source>
</evidence>
<protein>
    <submittedName>
        <fullName evidence="2">Uncharacterized protein</fullName>
    </submittedName>
</protein>
<comment type="caution">
    <text evidence="2">The sequence shown here is derived from an EMBL/GenBank/DDBJ whole genome shotgun (WGS) entry which is preliminary data.</text>
</comment>
<evidence type="ECO:0000313" key="2">
    <source>
        <dbReference type="EMBL" id="KAJ1131766.1"/>
    </source>
</evidence>
<keyword evidence="3" id="KW-1185">Reference proteome</keyword>
<evidence type="ECO:0000256" key="1">
    <source>
        <dbReference type="SAM" id="MobiDB-lite"/>
    </source>
</evidence>
<organism evidence="2 3">
    <name type="scientific">Pleurodeles waltl</name>
    <name type="common">Iberian ribbed newt</name>
    <dbReference type="NCBI Taxonomy" id="8319"/>
    <lineage>
        <taxon>Eukaryota</taxon>
        <taxon>Metazoa</taxon>
        <taxon>Chordata</taxon>
        <taxon>Craniata</taxon>
        <taxon>Vertebrata</taxon>
        <taxon>Euteleostomi</taxon>
        <taxon>Amphibia</taxon>
        <taxon>Batrachia</taxon>
        <taxon>Caudata</taxon>
        <taxon>Salamandroidea</taxon>
        <taxon>Salamandridae</taxon>
        <taxon>Pleurodelinae</taxon>
        <taxon>Pleurodeles</taxon>
    </lineage>
</organism>
<sequence length="73" mass="8292">MPKQRPRCLEGQPGRPKGAVQLFSPWRGKTSRLDEKMAEKERSLAGLQDGRSLEDWARDFHSRLRMAAGDGLQ</sequence>
<name>A0AAV7PTY0_PLEWA</name>
<reference evidence="2" key="1">
    <citation type="journal article" date="2022" name="bioRxiv">
        <title>Sequencing and chromosome-scale assembly of the giantPleurodeles waltlgenome.</title>
        <authorList>
            <person name="Brown T."/>
            <person name="Elewa A."/>
            <person name="Iarovenko S."/>
            <person name="Subramanian E."/>
            <person name="Araus A.J."/>
            <person name="Petzold A."/>
            <person name="Susuki M."/>
            <person name="Suzuki K.-i.T."/>
            <person name="Hayashi T."/>
            <person name="Toyoda A."/>
            <person name="Oliveira C."/>
            <person name="Osipova E."/>
            <person name="Leigh N.D."/>
            <person name="Simon A."/>
            <person name="Yun M.H."/>
        </authorList>
    </citation>
    <scope>NUCLEOTIDE SEQUENCE</scope>
    <source>
        <strain evidence="2">20211129_DDA</strain>
        <tissue evidence="2">Liver</tissue>
    </source>
</reference>